<protein>
    <recommendedName>
        <fullName evidence="4">DUF3098 domain-containing protein</fullName>
    </recommendedName>
</protein>
<feature type="transmembrane region" description="Helical" evidence="1">
    <location>
        <begin position="57"/>
        <end position="76"/>
    </location>
</feature>
<sequence length="82" mass="9100">MSEQKTNTTAPLFTKDNLMWMGIGAIIIILGFFLMSGGKSQDPNVFDYKEVYSSTRITVAPILIVLGLLVEVYAIFKKPKAN</sequence>
<evidence type="ECO:0000256" key="1">
    <source>
        <dbReference type="SAM" id="Phobius"/>
    </source>
</evidence>
<dbReference type="RefSeq" id="WP_078829647.1">
    <property type="nucleotide sequence ID" value="NZ_FUWH01000001.1"/>
</dbReference>
<keyword evidence="1" id="KW-0812">Transmembrane</keyword>
<dbReference type="OrthoDB" id="963379at2"/>
<dbReference type="STRING" id="413434.SAMN04488132_101305"/>
<evidence type="ECO:0008006" key="4">
    <source>
        <dbReference type="Google" id="ProtNLM"/>
    </source>
</evidence>
<reference evidence="2 3" key="1">
    <citation type="submission" date="2017-02" db="EMBL/GenBank/DDBJ databases">
        <authorList>
            <person name="Peterson S.W."/>
        </authorList>
    </citation>
    <scope>NUCLEOTIDE SEQUENCE [LARGE SCALE GENOMIC DNA]</scope>
    <source>
        <strain evidence="2 3">DSM 22335</strain>
    </source>
</reference>
<keyword evidence="1" id="KW-0472">Membrane</keyword>
<name>A0A1T4JY02_9BACT</name>
<evidence type="ECO:0000313" key="3">
    <source>
        <dbReference type="Proteomes" id="UP000190888"/>
    </source>
</evidence>
<dbReference type="AlphaFoldDB" id="A0A1T4JY02"/>
<keyword evidence="1" id="KW-1133">Transmembrane helix</keyword>
<proteinExistence type="predicted"/>
<gene>
    <name evidence="2" type="ORF">SAMN04488132_101305</name>
</gene>
<dbReference type="Pfam" id="PF11297">
    <property type="entry name" value="DUF3098"/>
    <property type="match status" value="1"/>
</dbReference>
<feature type="transmembrane region" description="Helical" evidence="1">
    <location>
        <begin position="18"/>
        <end position="37"/>
    </location>
</feature>
<keyword evidence="3" id="KW-1185">Reference proteome</keyword>
<dbReference type="InterPro" id="IPR021448">
    <property type="entry name" value="DUF3098"/>
</dbReference>
<accession>A0A1T4JY02</accession>
<dbReference type="Proteomes" id="UP000190888">
    <property type="component" value="Unassembled WGS sequence"/>
</dbReference>
<dbReference type="EMBL" id="FUWH01000001">
    <property type="protein sequence ID" value="SJZ35070.1"/>
    <property type="molecule type" value="Genomic_DNA"/>
</dbReference>
<evidence type="ECO:0000313" key="2">
    <source>
        <dbReference type="EMBL" id="SJZ35070.1"/>
    </source>
</evidence>
<organism evidence="2 3">
    <name type="scientific">Sediminibacterium ginsengisoli</name>
    <dbReference type="NCBI Taxonomy" id="413434"/>
    <lineage>
        <taxon>Bacteria</taxon>
        <taxon>Pseudomonadati</taxon>
        <taxon>Bacteroidota</taxon>
        <taxon>Chitinophagia</taxon>
        <taxon>Chitinophagales</taxon>
        <taxon>Chitinophagaceae</taxon>
        <taxon>Sediminibacterium</taxon>
    </lineage>
</organism>